<organism evidence="1 2">
    <name type="scientific">Actinidia rufa</name>
    <dbReference type="NCBI Taxonomy" id="165716"/>
    <lineage>
        <taxon>Eukaryota</taxon>
        <taxon>Viridiplantae</taxon>
        <taxon>Streptophyta</taxon>
        <taxon>Embryophyta</taxon>
        <taxon>Tracheophyta</taxon>
        <taxon>Spermatophyta</taxon>
        <taxon>Magnoliopsida</taxon>
        <taxon>eudicotyledons</taxon>
        <taxon>Gunneridae</taxon>
        <taxon>Pentapetalae</taxon>
        <taxon>asterids</taxon>
        <taxon>Ericales</taxon>
        <taxon>Actinidiaceae</taxon>
        <taxon>Actinidia</taxon>
    </lineage>
</organism>
<comment type="caution">
    <text evidence="1">The sequence shown here is derived from an EMBL/GenBank/DDBJ whole genome shotgun (WGS) entry which is preliminary data.</text>
</comment>
<dbReference type="OrthoDB" id="2423701at2759"/>
<name>A0A7J0GA10_9ERIC</name>
<dbReference type="AlphaFoldDB" id="A0A7J0GA10"/>
<evidence type="ECO:0000313" key="1">
    <source>
        <dbReference type="EMBL" id="GFZ07634.1"/>
    </source>
</evidence>
<accession>A0A7J0GA10</accession>
<dbReference type="PANTHER" id="PTHR47682">
    <property type="entry name" value="TETRATRICOPEPTIDE REPEAT (TPR)-CONTAINING PROTEIN"/>
    <property type="match status" value="1"/>
</dbReference>
<sequence length="219" mass="23978">MSPSTRAAVWAAAAPVPTSWFFLRQPSSPTAGPPLVRPRSWRLCAGGDPDSWTNSLAALALRKRAQDVLEKSNDAYEAERLLSQGDGRHEASDLKDETIGVTIVAFVMKLSCVCYFSSSPNYEANRRPVVLLTKQVVLPHNGCIDEIKQDHDAIDLKPFGGIHVLYKDRSSVRLVMGNMAEALQDAKEASTLAPKYPESKNSCSKLALAGAYGLYYLEH</sequence>
<keyword evidence="2" id="KW-1185">Reference proteome</keyword>
<evidence type="ECO:0000313" key="2">
    <source>
        <dbReference type="Proteomes" id="UP000585474"/>
    </source>
</evidence>
<dbReference type="PANTHER" id="PTHR47682:SF1">
    <property type="entry name" value="TETRATRICOPEPTIDE REPEAT (TPR)-CONTAINING PROTEIN"/>
    <property type="match status" value="1"/>
</dbReference>
<reference evidence="1 2" key="1">
    <citation type="submission" date="2019-07" db="EMBL/GenBank/DDBJ databases">
        <title>De Novo Assembly of kiwifruit Actinidia rufa.</title>
        <authorList>
            <person name="Sugita-Konishi S."/>
            <person name="Sato K."/>
            <person name="Mori E."/>
            <person name="Abe Y."/>
            <person name="Kisaki G."/>
            <person name="Hamano K."/>
            <person name="Suezawa K."/>
            <person name="Otani M."/>
            <person name="Fukuda T."/>
            <person name="Manabe T."/>
            <person name="Gomi K."/>
            <person name="Tabuchi M."/>
            <person name="Akimitsu K."/>
            <person name="Kataoka I."/>
        </authorList>
    </citation>
    <scope>NUCLEOTIDE SEQUENCE [LARGE SCALE GENOMIC DNA]</scope>
    <source>
        <strain evidence="2">cv. Fuchu</strain>
    </source>
</reference>
<protein>
    <submittedName>
        <fullName evidence="1">Uncharacterized protein</fullName>
    </submittedName>
</protein>
<proteinExistence type="predicted"/>
<dbReference type="Proteomes" id="UP000585474">
    <property type="component" value="Unassembled WGS sequence"/>
</dbReference>
<gene>
    <name evidence="1" type="ORF">Acr_19g0005710</name>
</gene>
<dbReference type="EMBL" id="BJWL01000019">
    <property type="protein sequence ID" value="GFZ07634.1"/>
    <property type="molecule type" value="Genomic_DNA"/>
</dbReference>